<proteinExistence type="predicted"/>
<accession>A0A1J3JS97</accession>
<evidence type="ECO:0000313" key="1">
    <source>
        <dbReference type="EMBL" id="JAU95270.1"/>
    </source>
</evidence>
<reference evidence="1" key="1">
    <citation type="submission" date="2016-07" db="EMBL/GenBank/DDBJ databases">
        <title>De novo transcriptome assembly of four accessions of the metal hyperaccumulator plant Noccaea caerulescens.</title>
        <authorList>
            <person name="Blande D."/>
            <person name="Halimaa P."/>
            <person name="Tervahauta A.I."/>
            <person name="Aarts M.G."/>
            <person name="Karenlampi S.O."/>
        </authorList>
    </citation>
    <scope>NUCLEOTIDE SEQUENCE</scope>
</reference>
<gene>
    <name evidence="1" type="ORF">MP_TR8238_c0_g1_i1_g.26068</name>
</gene>
<name>A0A1J3JS97_NOCCA</name>
<dbReference type="EMBL" id="GEVM01010668">
    <property type="protein sequence ID" value="JAU95270.1"/>
    <property type="molecule type" value="Transcribed_RNA"/>
</dbReference>
<organism evidence="1">
    <name type="scientific">Noccaea caerulescens</name>
    <name type="common">Alpine penny-cress</name>
    <name type="synonym">Thlaspi caerulescens</name>
    <dbReference type="NCBI Taxonomy" id="107243"/>
    <lineage>
        <taxon>Eukaryota</taxon>
        <taxon>Viridiplantae</taxon>
        <taxon>Streptophyta</taxon>
        <taxon>Embryophyta</taxon>
        <taxon>Tracheophyta</taxon>
        <taxon>Spermatophyta</taxon>
        <taxon>Magnoliopsida</taxon>
        <taxon>eudicotyledons</taxon>
        <taxon>Gunneridae</taxon>
        <taxon>Pentapetalae</taxon>
        <taxon>rosids</taxon>
        <taxon>malvids</taxon>
        <taxon>Brassicales</taxon>
        <taxon>Brassicaceae</taxon>
        <taxon>Coluteocarpeae</taxon>
        <taxon>Noccaea</taxon>
    </lineage>
</organism>
<sequence length="93" mass="11045">MVYMIGMHLLKKMLPRRRYMTICVVVLFFLIMVFIPLGFSTKGFNEATKNTQMRNTKVSFPKSLSFSYEIKWSEENDKVYSLPNPRRMAMSMF</sequence>
<protein>
    <submittedName>
        <fullName evidence="1">Uncharacterized protein</fullName>
    </submittedName>
</protein>
<dbReference type="AlphaFoldDB" id="A0A1J3JS97"/>